<evidence type="ECO:0000256" key="3">
    <source>
        <dbReference type="ARBA" id="ARBA00022454"/>
    </source>
</evidence>
<dbReference type="Gene3D" id="3.40.50.720">
    <property type="entry name" value="NAD(P)-binding Rossmann-like Domain"/>
    <property type="match status" value="1"/>
</dbReference>
<dbReference type="SUPFAM" id="SSF63748">
    <property type="entry name" value="Tudor/PWWP/MBT"/>
    <property type="match status" value="1"/>
</dbReference>
<dbReference type="Pfam" id="PF03446">
    <property type="entry name" value="NAD_binding_2"/>
    <property type="match status" value="1"/>
</dbReference>
<dbReference type="SMART" id="SM00293">
    <property type="entry name" value="PWWP"/>
    <property type="match status" value="1"/>
</dbReference>
<dbReference type="PROSITE" id="PS50812">
    <property type="entry name" value="PWWP"/>
    <property type="match status" value="1"/>
</dbReference>
<evidence type="ECO:0000313" key="8">
    <source>
        <dbReference type="EMBL" id="CAH1393622.1"/>
    </source>
</evidence>
<dbReference type="GO" id="GO:0051287">
    <property type="term" value="F:NAD binding"/>
    <property type="evidence" value="ECO:0007669"/>
    <property type="project" value="InterPro"/>
</dbReference>
<dbReference type="InterPro" id="IPR035501">
    <property type="entry name" value="GLYR1_PWWP"/>
</dbReference>
<proteinExistence type="inferred from homology"/>
<dbReference type="InterPro" id="IPR006115">
    <property type="entry name" value="6PGDH_NADP-bd"/>
</dbReference>
<accession>A0A9P0E7E2</accession>
<dbReference type="GO" id="GO:0140673">
    <property type="term" value="P:transcription elongation-coupled chromatin remodeling"/>
    <property type="evidence" value="ECO:0007669"/>
    <property type="project" value="TreeGrafter"/>
</dbReference>
<feature type="compositionally biased region" description="Basic and acidic residues" evidence="6">
    <location>
        <begin position="197"/>
        <end position="210"/>
    </location>
</feature>
<sequence>MSFEIGDLVWAKMKGFPPWPGLVSHPPDGLMDETLLKNDVKYSCIYFFGTHNYGFIEHAQLKEYMSNKVKMSKMSKAAKFKLACSEIEEHYQKNKSTEDETVLTNDGIEAETKPSGIGDETIGNLYPRIELHKLHGIEDFLPISDIPKSDSSKGKRVLPPTKKMTKKRKYSNYFHPDTTTPLDAMCEIACHPSSDPFSKEETSIHSSDEHSGEEEHEEKEPMNDGSLDEMTDISSGEIAPCTIKIGFLGGGIMGKTLIQRLLQDGHEIILWNRSPEKLTDFQNIGVRIATSPAEVVIASEFIFCCVADGKAAKQLMFSHGGVIMHMTPEKSFIDLSSSDVQSSLDMSEAVFSIGSRYLEVRLHGTKKDAENGNIICLSAGDESLYNDCQFFYQSCSKQSFFMGETGNASRLYLIIESVAGVALAGLGECMALADRAGLDPKDVLEIIKISQINCPLIVEKATAMVNSEYSTSMSLKNMQNNLQSVIAMGEEIEQPTPVTATTNEIFKHAKKVGYGGHDVSAVFLSSKF</sequence>
<evidence type="ECO:0000256" key="5">
    <source>
        <dbReference type="ARBA" id="ARBA00034140"/>
    </source>
</evidence>
<dbReference type="SUPFAM" id="SSF51735">
    <property type="entry name" value="NAD(P)-binding Rossmann-fold domains"/>
    <property type="match status" value="1"/>
</dbReference>
<dbReference type="EMBL" id="OV725078">
    <property type="protein sequence ID" value="CAH1393622.1"/>
    <property type="molecule type" value="Genomic_DNA"/>
</dbReference>
<evidence type="ECO:0000256" key="6">
    <source>
        <dbReference type="SAM" id="MobiDB-lite"/>
    </source>
</evidence>
<dbReference type="GO" id="GO:0050661">
    <property type="term" value="F:NADP binding"/>
    <property type="evidence" value="ECO:0007669"/>
    <property type="project" value="InterPro"/>
</dbReference>
<comment type="similarity">
    <text evidence="2">Belongs to the HIBADH-related family. NP60 subfamily.</text>
</comment>
<evidence type="ECO:0000259" key="7">
    <source>
        <dbReference type="PROSITE" id="PS50812"/>
    </source>
</evidence>
<feature type="region of interest" description="Disordered" evidence="6">
    <location>
        <begin position="193"/>
        <end position="231"/>
    </location>
</feature>
<reference evidence="8" key="1">
    <citation type="submission" date="2022-01" db="EMBL/GenBank/DDBJ databases">
        <authorList>
            <person name="King R."/>
        </authorList>
    </citation>
    <scope>NUCLEOTIDE SEQUENCE</scope>
</reference>
<dbReference type="InterPro" id="IPR051265">
    <property type="entry name" value="HIBADH-related_NP60_sf"/>
</dbReference>
<dbReference type="SUPFAM" id="SSF48179">
    <property type="entry name" value="6-phosphogluconate dehydrogenase C-terminal domain-like"/>
    <property type="match status" value="1"/>
</dbReference>
<dbReference type="Gene3D" id="1.10.1040.10">
    <property type="entry name" value="N-(1-d-carboxylethyl)-l-norvaline Dehydrogenase, domain 2"/>
    <property type="match status" value="1"/>
</dbReference>
<dbReference type="PANTHER" id="PTHR43580:SF2">
    <property type="entry name" value="CYTOKINE-LIKE NUCLEAR FACTOR N-PAC"/>
    <property type="match status" value="1"/>
</dbReference>
<keyword evidence="9" id="KW-1185">Reference proteome</keyword>
<feature type="domain" description="PWWP" evidence="7">
    <location>
        <begin position="5"/>
        <end position="67"/>
    </location>
</feature>
<dbReference type="GO" id="GO:0003677">
    <property type="term" value="F:DNA binding"/>
    <property type="evidence" value="ECO:0007669"/>
    <property type="project" value="TreeGrafter"/>
</dbReference>
<dbReference type="Proteomes" id="UP001152798">
    <property type="component" value="Chromosome 2"/>
</dbReference>
<protein>
    <recommendedName>
        <fullName evidence="5">Cytokine-like nuclear factor N-PAC</fullName>
    </recommendedName>
    <alternativeName>
        <fullName evidence="4">Glyoxylate reductase 1 homolog</fullName>
    </alternativeName>
</protein>
<dbReference type="AlphaFoldDB" id="A0A9P0E7E2"/>
<evidence type="ECO:0000313" key="9">
    <source>
        <dbReference type="Proteomes" id="UP001152798"/>
    </source>
</evidence>
<dbReference type="PANTHER" id="PTHR43580">
    <property type="entry name" value="OXIDOREDUCTASE GLYR1-RELATED"/>
    <property type="match status" value="1"/>
</dbReference>
<dbReference type="InterPro" id="IPR000313">
    <property type="entry name" value="PWWP_dom"/>
</dbReference>
<dbReference type="GO" id="GO:0031491">
    <property type="term" value="F:nucleosome binding"/>
    <property type="evidence" value="ECO:0007669"/>
    <property type="project" value="TreeGrafter"/>
</dbReference>
<dbReference type="InterPro" id="IPR029154">
    <property type="entry name" value="HIBADH-like_NADP-bd"/>
</dbReference>
<evidence type="ECO:0000256" key="2">
    <source>
        <dbReference type="ARBA" id="ARBA00007598"/>
    </source>
</evidence>
<dbReference type="InterPro" id="IPR013328">
    <property type="entry name" value="6PGD_dom2"/>
</dbReference>
<gene>
    <name evidence="8" type="ORF">NEZAVI_LOCUS4259</name>
</gene>
<keyword evidence="3" id="KW-0158">Chromosome</keyword>
<dbReference type="InterPro" id="IPR036291">
    <property type="entry name" value="NAD(P)-bd_dom_sf"/>
</dbReference>
<evidence type="ECO:0000256" key="4">
    <source>
        <dbReference type="ARBA" id="ARBA00030287"/>
    </source>
</evidence>
<dbReference type="Pfam" id="PF00855">
    <property type="entry name" value="PWWP"/>
    <property type="match status" value="1"/>
</dbReference>
<feature type="region of interest" description="Disordered" evidence="6">
    <location>
        <begin position="145"/>
        <end position="174"/>
    </location>
</feature>
<organism evidence="8 9">
    <name type="scientific">Nezara viridula</name>
    <name type="common">Southern green stink bug</name>
    <name type="synonym">Cimex viridulus</name>
    <dbReference type="NCBI Taxonomy" id="85310"/>
    <lineage>
        <taxon>Eukaryota</taxon>
        <taxon>Metazoa</taxon>
        <taxon>Ecdysozoa</taxon>
        <taxon>Arthropoda</taxon>
        <taxon>Hexapoda</taxon>
        <taxon>Insecta</taxon>
        <taxon>Pterygota</taxon>
        <taxon>Neoptera</taxon>
        <taxon>Paraneoptera</taxon>
        <taxon>Hemiptera</taxon>
        <taxon>Heteroptera</taxon>
        <taxon>Panheteroptera</taxon>
        <taxon>Pentatomomorpha</taxon>
        <taxon>Pentatomoidea</taxon>
        <taxon>Pentatomidae</taxon>
        <taxon>Pentatominae</taxon>
        <taxon>Nezara</taxon>
    </lineage>
</organism>
<name>A0A9P0E7E2_NEZVI</name>
<dbReference type="InterPro" id="IPR008927">
    <property type="entry name" value="6-PGluconate_DH-like_C_sf"/>
</dbReference>
<dbReference type="Gene3D" id="2.30.30.140">
    <property type="match status" value="1"/>
</dbReference>
<evidence type="ECO:0000256" key="1">
    <source>
        <dbReference type="ARBA" id="ARBA00004286"/>
    </source>
</evidence>
<dbReference type="CDD" id="cd05836">
    <property type="entry name" value="PWWP_GLYR1"/>
    <property type="match status" value="1"/>
</dbReference>
<comment type="subcellular location">
    <subcellularLocation>
        <location evidence="1">Chromosome</location>
    </subcellularLocation>
</comment>
<dbReference type="Pfam" id="PF14833">
    <property type="entry name" value="NAD_binding_11"/>
    <property type="match status" value="1"/>
</dbReference>
<dbReference type="GO" id="GO:0000785">
    <property type="term" value="C:chromatin"/>
    <property type="evidence" value="ECO:0007669"/>
    <property type="project" value="TreeGrafter"/>
</dbReference>
<dbReference type="OrthoDB" id="21615at2759"/>